<dbReference type="PANTHER" id="PTHR10913:SF45">
    <property type="entry name" value="FOLLISTATIN, ISOFORM A-RELATED"/>
    <property type="match status" value="1"/>
</dbReference>
<keyword evidence="3" id="KW-1015">Disulfide bond</keyword>
<proteinExistence type="predicted"/>
<dbReference type="SUPFAM" id="SSF100895">
    <property type="entry name" value="Kazal-type serine protease inhibitors"/>
    <property type="match status" value="3"/>
</dbReference>
<sequence length="329" mass="35720">MLRQLLVLIPLLQSMATVSATTCSDCSDEKRVEDAPICSINGKTYENRCLLNLDSCMNYGDLSIAFYHEGPCTGPAPAPVCDGICTRQYVPVCASNARTYSNKCVMELEACQTRWGLYVVSEGVCEHEATAEDVIGDGFDGDTVRTTTTCPDQCDDSEFAVVCGTDGKSYINECDLRLAACAKHFPLLAVWYDGTCTEQHADTPLYTDSDVSEYLEQNGRTFGLSQDIVAASNGDTLKGKKLDDNSGPAVSVGLIIGAFVGIVLLTLVVALCTTAIIWKQRKQTKKEQKCSKQRNEPSMYDKGYKGYCSTGDITDDQAKMPTGDIDVDV</sequence>
<keyword evidence="5" id="KW-0472">Membrane</keyword>
<dbReference type="InterPro" id="IPR050653">
    <property type="entry name" value="Prot_Inhib_GrowthFact_Antg"/>
</dbReference>
<dbReference type="Pfam" id="PF07648">
    <property type="entry name" value="Kazal_2"/>
    <property type="match status" value="3"/>
</dbReference>
<dbReference type="GO" id="GO:0005576">
    <property type="term" value="C:extracellular region"/>
    <property type="evidence" value="ECO:0007669"/>
    <property type="project" value="TreeGrafter"/>
</dbReference>
<feature type="transmembrane region" description="Helical" evidence="5">
    <location>
        <begin position="252"/>
        <end position="278"/>
    </location>
</feature>
<dbReference type="InterPro" id="IPR036058">
    <property type="entry name" value="Kazal_dom_sf"/>
</dbReference>
<dbReference type="PROSITE" id="PS51465">
    <property type="entry name" value="KAZAL_2"/>
    <property type="match status" value="3"/>
</dbReference>
<keyword evidence="1" id="KW-0646">Protease inhibitor</keyword>
<dbReference type="CDD" id="cd00104">
    <property type="entry name" value="KAZAL_FS"/>
    <property type="match status" value="3"/>
</dbReference>
<dbReference type="OrthoDB" id="10029953at2759"/>
<organism evidence="8 9">
    <name type="scientific">Sphaeroforma arctica JP610</name>
    <dbReference type="NCBI Taxonomy" id="667725"/>
    <lineage>
        <taxon>Eukaryota</taxon>
        <taxon>Ichthyosporea</taxon>
        <taxon>Ichthyophonida</taxon>
        <taxon>Sphaeroforma</taxon>
    </lineage>
</organism>
<feature type="domain" description="Kazal-like" evidence="7">
    <location>
        <begin position="17"/>
        <end position="74"/>
    </location>
</feature>
<evidence type="ECO:0000313" key="8">
    <source>
        <dbReference type="EMBL" id="KNC74227.1"/>
    </source>
</evidence>
<evidence type="ECO:0000259" key="7">
    <source>
        <dbReference type="PROSITE" id="PS51465"/>
    </source>
</evidence>
<keyword evidence="5" id="KW-0812">Transmembrane</keyword>
<feature type="domain" description="Kazal-like" evidence="7">
    <location>
        <begin position="75"/>
        <end position="127"/>
    </location>
</feature>
<evidence type="ECO:0000256" key="1">
    <source>
        <dbReference type="ARBA" id="ARBA00022690"/>
    </source>
</evidence>
<evidence type="ECO:0000256" key="6">
    <source>
        <dbReference type="SAM" id="SignalP"/>
    </source>
</evidence>
<feature type="chain" id="PRO_5005538617" description="Kazal-like domain-containing protein" evidence="6">
    <location>
        <begin position="21"/>
        <end position="329"/>
    </location>
</feature>
<keyword evidence="6" id="KW-0732">Signal</keyword>
<dbReference type="InterPro" id="IPR002350">
    <property type="entry name" value="Kazal_dom"/>
</dbReference>
<keyword evidence="9" id="KW-1185">Reference proteome</keyword>
<evidence type="ECO:0000256" key="2">
    <source>
        <dbReference type="ARBA" id="ARBA00022900"/>
    </source>
</evidence>
<evidence type="ECO:0000313" key="9">
    <source>
        <dbReference type="Proteomes" id="UP000054560"/>
    </source>
</evidence>
<dbReference type="Proteomes" id="UP000054560">
    <property type="component" value="Unassembled WGS sequence"/>
</dbReference>
<protein>
    <recommendedName>
        <fullName evidence="7">Kazal-like domain-containing protein</fullName>
    </recommendedName>
</protein>
<feature type="signal peptide" evidence="6">
    <location>
        <begin position="1"/>
        <end position="20"/>
    </location>
</feature>
<feature type="region of interest" description="Disordered" evidence="4">
    <location>
        <begin position="310"/>
        <end position="329"/>
    </location>
</feature>
<dbReference type="EMBL" id="KQ244628">
    <property type="protein sequence ID" value="KNC74227.1"/>
    <property type="molecule type" value="Genomic_DNA"/>
</dbReference>
<dbReference type="AlphaFoldDB" id="A0A0L0FBU0"/>
<gene>
    <name evidence="8" type="ORF">SARC_13221</name>
</gene>
<name>A0A0L0FBU0_9EUKA</name>
<evidence type="ECO:0000256" key="5">
    <source>
        <dbReference type="SAM" id="Phobius"/>
    </source>
</evidence>
<dbReference type="Gene3D" id="3.30.60.30">
    <property type="match status" value="3"/>
</dbReference>
<dbReference type="GeneID" id="25913725"/>
<dbReference type="PANTHER" id="PTHR10913">
    <property type="entry name" value="FOLLISTATIN-RELATED"/>
    <property type="match status" value="1"/>
</dbReference>
<evidence type="ECO:0000256" key="3">
    <source>
        <dbReference type="ARBA" id="ARBA00023157"/>
    </source>
</evidence>
<evidence type="ECO:0000256" key="4">
    <source>
        <dbReference type="SAM" id="MobiDB-lite"/>
    </source>
</evidence>
<keyword evidence="2" id="KW-0722">Serine protease inhibitor</keyword>
<reference evidence="8 9" key="1">
    <citation type="submission" date="2011-02" db="EMBL/GenBank/DDBJ databases">
        <title>The Genome Sequence of Sphaeroforma arctica JP610.</title>
        <authorList>
            <consortium name="The Broad Institute Genome Sequencing Platform"/>
            <person name="Russ C."/>
            <person name="Cuomo C."/>
            <person name="Young S.K."/>
            <person name="Zeng Q."/>
            <person name="Gargeya S."/>
            <person name="Alvarado L."/>
            <person name="Berlin A."/>
            <person name="Chapman S.B."/>
            <person name="Chen Z."/>
            <person name="Freedman E."/>
            <person name="Gellesch M."/>
            <person name="Goldberg J."/>
            <person name="Griggs A."/>
            <person name="Gujja S."/>
            <person name="Heilman E."/>
            <person name="Heiman D."/>
            <person name="Howarth C."/>
            <person name="Mehta T."/>
            <person name="Neiman D."/>
            <person name="Pearson M."/>
            <person name="Roberts A."/>
            <person name="Saif S."/>
            <person name="Shea T."/>
            <person name="Shenoy N."/>
            <person name="Sisk P."/>
            <person name="Stolte C."/>
            <person name="Sykes S."/>
            <person name="White J."/>
            <person name="Yandava C."/>
            <person name="Burger G."/>
            <person name="Gray M.W."/>
            <person name="Holland P.W.H."/>
            <person name="King N."/>
            <person name="Lang F.B.F."/>
            <person name="Roger A.J."/>
            <person name="Ruiz-Trillo I."/>
            <person name="Haas B."/>
            <person name="Nusbaum C."/>
            <person name="Birren B."/>
        </authorList>
    </citation>
    <scope>NUCLEOTIDE SEQUENCE [LARGE SCALE GENOMIC DNA]</scope>
    <source>
        <strain evidence="8 9">JP610</strain>
    </source>
</reference>
<keyword evidence="5" id="KW-1133">Transmembrane helix</keyword>
<dbReference type="eggNOG" id="KOG3649">
    <property type="taxonomic scope" value="Eukaryota"/>
</dbReference>
<dbReference type="SMART" id="SM00280">
    <property type="entry name" value="KAZAL"/>
    <property type="match status" value="3"/>
</dbReference>
<feature type="domain" description="Kazal-like" evidence="7">
    <location>
        <begin position="144"/>
        <end position="198"/>
    </location>
</feature>
<accession>A0A0L0FBU0</accession>
<dbReference type="RefSeq" id="XP_014148129.1">
    <property type="nucleotide sequence ID" value="XM_014292654.1"/>
</dbReference>